<evidence type="ECO:0000256" key="2">
    <source>
        <dbReference type="ARBA" id="ARBA00022801"/>
    </source>
</evidence>
<dbReference type="PANTHER" id="PTHR42648">
    <property type="entry name" value="TRANSPOSASE, PUTATIVE-RELATED"/>
    <property type="match status" value="1"/>
</dbReference>
<dbReference type="PANTHER" id="PTHR42648:SF18">
    <property type="entry name" value="RETROTRANSPOSON, UNCLASSIFIED-LIKE PROTEIN"/>
    <property type="match status" value="1"/>
</dbReference>
<dbReference type="InterPro" id="IPR013103">
    <property type="entry name" value="RVT_2"/>
</dbReference>
<dbReference type="InterPro" id="IPR012337">
    <property type="entry name" value="RNaseH-like_sf"/>
</dbReference>
<dbReference type="InterPro" id="IPR036397">
    <property type="entry name" value="RNaseH_sf"/>
</dbReference>
<proteinExistence type="predicted"/>
<evidence type="ECO:0000259" key="3">
    <source>
        <dbReference type="PROSITE" id="PS50994"/>
    </source>
</evidence>
<dbReference type="GO" id="GO:0003676">
    <property type="term" value="F:nucleic acid binding"/>
    <property type="evidence" value="ECO:0007669"/>
    <property type="project" value="InterPro"/>
</dbReference>
<evidence type="ECO:0000256" key="1">
    <source>
        <dbReference type="ARBA" id="ARBA00022723"/>
    </source>
</evidence>
<dbReference type="AlphaFoldDB" id="A0A6L2JH48"/>
<dbReference type="GO" id="GO:0046872">
    <property type="term" value="F:metal ion binding"/>
    <property type="evidence" value="ECO:0007669"/>
    <property type="project" value="UniProtKB-KW"/>
</dbReference>
<dbReference type="Gene3D" id="3.30.420.10">
    <property type="entry name" value="Ribonuclease H-like superfamily/Ribonuclease H"/>
    <property type="match status" value="1"/>
</dbReference>
<feature type="domain" description="Integrase catalytic" evidence="3">
    <location>
        <begin position="435"/>
        <end position="595"/>
    </location>
</feature>
<keyword evidence="1" id="KW-0479">Metal-binding</keyword>
<dbReference type="GO" id="GO:0015074">
    <property type="term" value="P:DNA integration"/>
    <property type="evidence" value="ECO:0007669"/>
    <property type="project" value="InterPro"/>
</dbReference>
<dbReference type="Pfam" id="PF07727">
    <property type="entry name" value="RVT_2"/>
    <property type="match status" value="1"/>
</dbReference>
<dbReference type="SUPFAM" id="SSF53098">
    <property type="entry name" value="Ribonuclease H-like"/>
    <property type="match status" value="1"/>
</dbReference>
<reference evidence="4" key="1">
    <citation type="journal article" date="2019" name="Sci. Rep.">
        <title>Draft genome of Tanacetum cinerariifolium, the natural source of mosquito coil.</title>
        <authorList>
            <person name="Yamashiro T."/>
            <person name="Shiraishi A."/>
            <person name="Satake H."/>
            <person name="Nakayama K."/>
        </authorList>
    </citation>
    <scope>NUCLEOTIDE SEQUENCE</scope>
</reference>
<organism evidence="4">
    <name type="scientific">Tanacetum cinerariifolium</name>
    <name type="common">Dalmatian daisy</name>
    <name type="synonym">Chrysanthemum cinerariifolium</name>
    <dbReference type="NCBI Taxonomy" id="118510"/>
    <lineage>
        <taxon>Eukaryota</taxon>
        <taxon>Viridiplantae</taxon>
        <taxon>Streptophyta</taxon>
        <taxon>Embryophyta</taxon>
        <taxon>Tracheophyta</taxon>
        <taxon>Spermatophyta</taxon>
        <taxon>Magnoliopsida</taxon>
        <taxon>eudicotyledons</taxon>
        <taxon>Gunneridae</taxon>
        <taxon>Pentapetalae</taxon>
        <taxon>asterids</taxon>
        <taxon>campanulids</taxon>
        <taxon>Asterales</taxon>
        <taxon>Asteraceae</taxon>
        <taxon>Asteroideae</taxon>
        <taxon>Anthemideae</taxon>
        <taxon>Anthemidinae</taxon>
        <taxon>Tanacetum</taxon>
    </lineage>
</organism>
<dbReference type="InterPro" id="IPR039537">
    <property type="entry name" value="Retrotran_Ty1/copia-like"/>
</dbReference>
<evidence type="ECO:0000313" key="4">
    <source>
        <dbReference type="EMBL" id="GEU36012.1"/>
    </source>
</evidence>
<dbReference type="EMBL" id="BKCJ010000759">
    <property type="protein sequence ID" value="GEU36012.1"/>
    <property type="molecule type" value="Genomic_DNA"/>
</dbReference>
<sequence>MSNTNNDLQTQTSNALHNAIMEEGGKDHTPMLVPGSSETTIKGYKDNYKNVSQDIRNQLDAEAKEQYDTNITIDSLDMSTNGEMVYQDDDDLAKERDLLASLINKLKCEIDDRKIVEIDYAKAKGDLMSYKIESQKSPNEYTRKINDLNQTILEMKKELFAYQETISIMSQQKEDQKKVYKTHEEKKLEKVISLENKIKVLDDIVYKTGQSVQTMNMLNHNYKTSFVKPEFLKKSQSANPHLYDIGCYNDNLALMLAPESDETTHLAQESRSKLSDLIRPFDYRNLNNLYDLFVPQHKNSPKQRYFSKRTKQPIVVPISTKEPKRTVNQSVATPVKRTVALESTNKKPRRTIRRQYEHISKTCKWWYPKFTPSGYKWKPNSKIGNANTNLLDIILFIIDFGCSKHMTGNLKLLSNFGEKIMGSHGTDLYSITVQNTSTPNPICLMAKATSLQAWLWHRLLSHLNLDTINLLSKSKDETPEVLIDFLRLVQRGLHAQVRTMQTNKGTKFLNKTLHAYFENEGIEHQTSTARTLEQNDVVKRWNRTLVKVAQTMLSVANLPLFIWAEAIATACFTQNRSLVIPRHEKTPYHIINAEIVTTLNELDLLFCLMFDELLNGTTQVVSKSFAVNGADAPDKSTPETTSQAPTQAPTITATENINQAKTNKENAQVEEDEFINIFSTPVQERGKTSSRHVDMSNMHTFYQRHPSKHRWTKDHLLEQVIGNPSQLIRTRRPPMADSAWIEAMREEIYHFDQLDVWELVDIPLCKNVVNMKWLWKNKRDEENTVIHNKACLVAKGYGQKEGIDFEESFALVARLEAIRLFVAYAAHKSFPVY</sequence>
<dbReference type="GO" id="GO:0016787">
    <property type="term" value="F:hydrolase activity"/>
    <property type="evidence" value="ECO:0007669"/>
    <property type="project" value="UniProtKB-KW"/>
</dbReference>
<comment type="caution">
    <text evidence="4">The sequence shown here is derived from an EMBL/GenBank/DDBJ whole genome shotgun (WGS) entry which is preliminary data.</text>
</comment>
<name>A0A6L2JH48_TANCI</name>
<keyword evidence="2" id="KW-0378">Hydrolase</keyword>
<dbReference type="PROSITE" id="PS50994">
    <property type="entry name" value="INTEGRASE"/>
    <property type="match status" value="1"/>
</dbReference>
<protein>
    <recommendedName>
        <fullName evidence="3">Integrase catalytic domain-containing protein</fullName>
    </recommendedName>
</protein>
<accession>A0A6L2JH48</accession>
<gene>
    <name evidence="4" type="ORF">Tci_007990</name>
</gene>
<dbReference type="InterPro" id="IPR001584">
    <property type="entry name" value="Integrase_cat-core"/>
</dbReference>